<feature type="compositionally biased region" description="Acidic residues" evidence="5">
    <location>
        <begin position="249"/>
        <end position="261"/>
    </location>
</feature>
<dbReference type="InterPro" id="IPR011993">
    <property type="entry name" value="PH-like_dom_sf"/>
</dbReference>
<sequence>MDDLANTRVNADRIQNVENCFGSSGQPLRAVGRVLVGEGVLTKMCRKKSKPRQVFLFNDILVYGNILIQKKKYIKQHIIPLEKVCLENIEDTSDLSHGWVIRTPTKSFVVYAASKKEKQQWMTHINTCINELLKKTGKHPSKEHAAVWVPDADAGKCMVCKETKFTLLNRRHHCRKCGCVVCGNCSQHKFMLPVQSSKPLRVCDTCYNTLSMGKGDFADMDLLPKKPALNQSNSKLLASSKGDSSRDDTTDDSDDDEEDAPDAVAEPAELKEEKWIFQPTFYSNEDPAKETRDKEKSATLPKEKGDESIAQTQEKMDAIKITTERRVKDED</sequence>
<dbReference type="GO" id="GO:0008270">
    <property type="term" value="F:zinc ion binding"/>
    <property type="evidence" value="ECO:0007669"/>
    <property type="project" value="UniProtKB-KW"/>
</dbReference>
<dbReference type="PROSITE" id="PS50178">
    <property type="entry name" value="ZF_FYVE"/>
    <property type="match status" value="1"/>
</dbReference>
<dbReference type="OrthoDB" id="70570at2759"/>
<dbReference type="InterPro" id="IPR001849">
    <property type="entry name" value="PH_domain"/>
</dbReference>
<dbReference type="Pfam" id="PF01363">
    <property type="entry name" value="FYVE"/>
    <property type="match status" value="1"/>
</dbReference>
<dbReference type="InterPro" id="IPR051765">
    <property type="entry name" value="PH_domain-containing_F"/>
</dbReference>
<evidence type="ECO:0000256" key="4">
    <source>
        <dbReference type="PROSITE-ProRule" id="PRU00091"/>
    </source>
</evidence>
<evidence type="ECO:0000256" key="5">
    <source>
        <dbReference type="SAM" id="MobiDB-lite"/>
    </source>
</evidence>
<feature type="domain" description="PH" evidence="6">
    <location>
        <begin position="34"/>
        <end position="130"/>
    </location>
</feature>
<evidence type="ECO:0000313" key="8">
    <source>
        <dbReference type="EMBL" id="OQR77323.1"/>
    </source>
</evidence>
<dbReference type="CDD" id="cd15717">
    <property type="entry name" value="FYVE_PKHF"/>
    <property type="match status" value="1"/>
</dbReference>
<dbReference type="PANTHER" id="PTHR46280:SF3">
    <property type="entry name" value="PLECKSTRIN HOMOLOGY DOMAIN-CONTAINING FAMILY F MEMBER 1 HOMOLOG"/>
    <property type="match status" value="1"/>
</dbReference>
<dbReference type="InterPro" id="IPR055251">
    <property type="entry name" value="SOS1_NGEF_PH"/>
</dbReference>
<feature type="domain" description="FYVE-type" evidence="7">
    <location>
        <begin position="151"/>
        <end position="211"/>
    </location>
</feature>
<dbReference type="GO" id="GO:0005769">
    <property type="term" value="C:early endosome"/>
    <property type="evidence" value="ECO:0007669"/>
    <property type="project" value="TreeGrafter"/>
</dbReference>
<name>A0A1V9XV70_9ACAR</name>
<dbReference type="SMART" id="SM00064">
    <property type="entry name" value="FYVE"/>
    <property type="match status" value="1"/>
</dbReference>
<dbReference type="STRING" id="418985.A0A1V9XV70"/>
<dbReference type="SUPFAM" id="SSF50729">
    <property type="entry name" value="PH domain-like"/>
    <property type="match status" value="1"/>
</dbReference>
<dbReference type="CDD" id="cd01218">
    <property type="entry name" value="PH_Phafin2-like"/>
    <property type="match status" value="1"/>
</dbReference>
<dbReference type="GO" id="GO:0007032">
    <property type="term" value="P:endosome organization"/>
    <property type="evidence" value="ECO:0007669"/>
    <property type="project" value="TreeGrafter"/>
</dbReference>
<dbReference type="InterPro" id="IPR017455">
    <property type="entry name" value="Znf_FYVE-rel"/>
</dbReference>
<dbReference type="SUPFAM" id="SSF57903">
    <property type="entry name" value="FYVE/PHD zinc finger"/>
    <property type="match status" value="1"/>
</dbReference>
<dbReference type="Gene3D" id="2.30.29.30">
    <property type="entry name" value="Pleckstrin-homology domain (PH domain)/Phosphotyrosine-binding domain (PTB)"/>
    <property type="match status" value="1"/>
</dbReference>
<comment type="caution">
    <text evidence="8">The sequence shown here is derived from an EMBL/GenBank/DDBJ whole genome shotgun (WGS) entry which is preliminary data.</text>
</comment>
<keyword evidence="1" id="KW-0479">Metal-binding</keyword>
<dbReference type="PROSITE" id="PS50003">
    <property type="entry name" value="PH_DOMAIN"/>
    <property type="match status" value="1"/>
</dbReference>
<evidence type="ECO:0000259" key="7">
    <source>
        <dbReference type="PROSITE" id="PS50178"/>
    </source>
</evidence>
<dbReference type="InterPro" id="IPR011011">
    <property type="entry name" value="Znf_FYVE_PHD"/>
</dbReference>
<evidence type="ECO:0000256" key="3">
    <source>
        <dbReference type="ARBA" id="ARBA00022833"/>
    </source>
</evidence>
<dbReference type="PANTHER" id="PTHR46280">
    <property type="entry name" value="PLECKSTRIN HOMOLOGY DOMAIN-CONTAINING FAMILY F MEMBER 2-RELATED"/>
    <property type="match status" value="1"/>
</dbReference>
<dbReference type="Pfam" id="PF22697">
    <property type="entry name" value="SOS1_NGEF_PH"/>
    <property type="match status" value="1"/>
</dbReference>
<dbReference type="Gene3D" id="3.30.40.10">
    <property type="entry name" value="Zinc/RING finger domain, C3HC4 (zinc finger)"/>
    <property type="match status" value="1"/>
</dbReference>
<dbReference type="FunFam" id="2.30.29.30:FF:000167">
    <property type="entry name" value="Pleckstrin homology domain-containing family F member 2"/>
    <property type="match status" value="1"/>
</dbReference>
<feature type="region of interest" description="Disordered" evidence="5">
    <location>
        <begin position="228"/>
        <end position="331"/>
    </location>
</feature>
<dbReference type="AlphaFoldDB" id="A0A1V9XV70"/>
<dbReference type="InterPro" id="IPR000306">
    <property type="entry name" value="Znf_FYVE"/>
</dbReference>
<evidence type="ECO:0000256" key="2">
    <source>
        <dbReference type="ARBA" id="ARBA00022771"/>
    </source>
</evidence>
<gene>
    <name evidence="8" type="ORF">BIW11_00458</name>
</gene>
<evidence type="ECO:0000313" key="9">
    <source>
        <dbReference type="Proteomes" id="UP000192247"/>
    </source>
</evidence>
<dbReference type="InterPro" id="IPR013083">
    <property type="entry name" value="Znf_RING/FYVE/PHD"/>
</dbReference>
<dbReference type="Proteomes" id="UP000192247">
    <property type="component" value="Unassembled WGS sequence"/>
</dbReference>
<proteinExistence type="predicted"/>
<dbReference type="GO" id="GO:0035091">
    <property type="term" value="F:phosphatidylinositol binding"/>
    <property type="evidence" value="ECO:0007669"/>
    <property type="project" value="TreeGrafter"/>
</dbReference>
<dbReference type="InterPro" id="IPR037871">
    <property type="entry name" value="PH_Phafin"/>
</dbReference>
<keyword evidence="2 4" id="KW-0863">Zinc-finger</keyword>
<accession>A0A1V9XV70</accession>
<keyword evidence="9" id="KW-1185">Reference proteome</keyword>
<evidence type="ECO:0000259" key="6">
    <source>
        <dbReference type="PROSITE" id="PS50003"/>
    </source>
</evidence>
<dbReference type="EMBL" id="MNPL01003683">
    <property type="protein sequence ID" value="OQR77323.1"/>
    <property type="molecule type" value="Genomic_DNA"/>
</dbReference>
<dbReference type="FunCoup" id="A0A1V9XV70">
    <property type="interactions" value="611"/>
</dbReference>
<protein>
    <submittedName>
        <fullName evidence="8">Pleckstrin homology domain-containing family F member 2-like</fullName>
    </submittedName>
</protein>
<evidence type="ECO:0000256" key="1">
    <source>
        <dbReference type="ARBA" id="ARBA00022723"/>
    </source>
</evidence>
<dbReference type="GO" id="GO:0008333">
    <property type="term" value="P:endosome to lysosome transport"/>
    <property type="evidence" value="ECO:0007669"/>
    <property type="project" value="TreeGrafter"/>
</dbReference>
<organism evidence="8 9">
    <name type="scientific">Tropilaelaps mercedesae</name>
    <dbReference type="NCBI Taxonomy" id="418985"/>
    <lineage>
        <taxon>Eukaryota</taxon>
        <taxon>Metazoa</taxon>
        <taxon>Ecdysozoa</taxon>
        <taxon>Arthropoda</taxon>
        <taxon>Chelicerata</taxon>
        <taxon>Arachnida</taxon>
        <taxon>Acari</taxon>
        <taxon>Parasitiformes</taxon>
        <taxon>Mesostigmata</taxon>
        <taxon>Gamasina</taxon>
        <taxon>Dermanyssoidea</taxon>
        <taxon>Laelapidae</taxon>
        <taxon>Tropilaelaps</taxon>
    </lineage>
</organism>
<keyword evidence="3" id="KW-0862">Zinc</keyword>
<reference evidence="8 9" key="1">
    <citation type="journal article" date="2017" name="Gigascience">
        <title>Draft genome of the honey bee ectoparasitic mite, Tropilaelaps mercedesae, is shaped by the parasitic life history.</title>
        <authorList>
            <person name="Dong X."/>
            <person name="Armstrong S.D."/>
            <person name="Xia D."/>
            <person name="Makepeace B.L."/>
            <person name="Darby A.C."/>
            <person name="Kadowaki T."/>
        </authorList>
    </citation>
    <scope>NUCLEOTIDE SEQUENCE [LARGE SCALE GENOMIC DNA]</scope>
    <source>
        <strain evidence="8">Wuxi-XJTLU</strain>
    </source>
</reference>
<feature type="compositionally biased region" description="Basic and acidic residues" evidence="5">
    <location>
        <begin position="314"/>
        <end position="331"/>
    </location>
</feature>
<dbReference type="InParanoid" id="A0A1V9XV70"/>
<dbReference type="SMART" id="SM00233">
    <property type="entry name" value="PH"/>
    <property type="match status" value="1"/>
</dbReference>
<feature type="compositionally biased region" description="Basic and acidic residues" evidence="5">
    <location>
        <begin position="286"/>
        <end position="307"/>
    </location>
</feature>